<dbReference type="EMBL" id="KN847483">
    <property type="protein sequence ID" value="KIX00191.1"/>
    <property type="molecule type" value="Genomic_DNA"/>
</dbReference>
<keyword evidence="5" id="KW-1185">Reference proteome</keyword>
<feature type="region of interest" description="Disordered" evidence="1">
    <location>
        <begin position="983"/>
        <end position="1002"/>
    </location>
</feature>
<sequence length="1032" mass="115199">MSERTRVKRLVVCVDAEEVSADGTLGYGNTSNIFRLKSIIPTAICYDAQGREVEQIVRYCRAVQDGPSLVEKLKGRSSSPYYEQQIKDIVKEACETLEEPTDELFLYGYGRGAFIVRAVAGILGTMRLPKRTSLRHFDTLYKSTLDVFRARHEDDNRNGPRIIEFLTSHTTLPPQIQFVGAFDTVKYTAEGSMHDLSLVGSIRNMRHALALNETRAQLNPEIIQVPASQEMQGRSLVQAWFMGSHQDIGGGARHDGLSLYPLQWMIVESVRAGLIIQSGGEEKKKTEAPLALAFPQYAGDIPKLDGDEKIEWRIRFTNGIQISLYDLQSLHGGSSDEDQTHTVHINSSNMIYNSQRKVFGAKELIGWCDTASYGTIIHPSVFCLLDRYPRFYEQSRFKSMKKNLADYRDRCLQGEEGRLPPWLEGLQLQESGVKAFRILVCGKTGVGKSTLINKIFGVEMVISSQMMASTKRFAADDAVQTEESNSYKQGDHNINQAFESPNHPGLMIHDSRGWQAGSDKELELIAKFLRHRAFQRDPAEALHVIWFCVDSDVSRIEDADKRTFETIAQFSHNVPVFVVGTKKDKLIAYRKIKLLEKYMEQTNNYQESSRLANEEASKLADEQFMALRDELSQIKHYKADGYCCLSKDDDQGVRKLLTQTLELITDDRVRLFCVAAQVVDVEQKIDSAITECMRLGMHAVRTAMVPLPLSSAVGTPTVARILCEHILQCFGFPKAVPDAVEDIMTRIVLGHLKSFMTVTMVEFVGVGVVTAGVVVGTMGAGGALALALCILAAPPTARMLFKCACDMILILERAFRYQGKFVSVKQIEDAALYYTTAMTKTFAGKELLLQKHVHNEVDRLIPLTKLSAGVRFSRLRPGLEEIIYKNRFGKEALGKQQEQDSSSMVPEIGGKEVFELDAAAATAVELDSQKSQIAELPAEVHVPAVAAKDSPKLRSNTSNTTTTDDLLSWDERTSITQTLSDMELKSELSPVSPLSSQANQTTVERVKSENLLARGTRMFSSKFRLKKSKTQV</sequence>
<evidence type="ECO:0000313" key="4">
    <source>
        <dbReference type="EMBL" id="KIX00191.1"/>
    </source>
</evidence>
<accession>A0A0D2IAB7</accession>
<dbReference type="VEuPathDB" id="FungiDB:Z518_10329"/>
<gene>
    <name evidence="4" type="ORF">Z518_10329</name>
</gene>
<dbReference type="HOGENOM" id="CLU_304609_0_0_1"/>
<feature type="domain" description="T6SS Phospholipase effector Tle1-like catalytic" evidence="3">
    <location>
        <begin position="8"/>
        <end position="267"/>
    </location>
</feature>
<dbReference type="Gene3D" id="3.40.50.300">
    <property type="entry name" value="P-loop containing nucleotide triphosphate hydrolases"/>
    <property type="match status" value="1"/>
</dbReference>
<dbReference type="STRING" id="1442369.A0A0D2IAB7"/>
<dbReference type="InterPro" id="IPR027417">
    <property type="entry name" value="P-loop_NTPase"/>
</dbReference>
<reference evidence="4 5" key="1">
    <citation type="submission" date="2015-01" db="EMBL/GenBank/DDBJ databases">
        <title>The Genome Sequence of Rhinocladiella mackenzie CBS 650.93.</title>
        <authorList>
            <consortium name="The Broad Institute Genomics Platform"/>
            <person name="Cuomo C."/>
            <person name="de Hoog S."/>
            <person name="Gorbushina A."/>
            <person name="Stielow B."/>
            <person name="Teixiera M."/>
            <person name="Abouelleil A."/>
            <person name="Chapman S.B."/>
            <person name="Priest M."/>
            <person name="Young S.K."/>
            <person name="Wortman J."/>
            <person name="Nusbaum C."/>
            <person name="Birren B."/>
        </authorList>
    </citation>
    <scope>NUCLEOTIDE SEQUENCE [LARGE SCALE GENOMIC DNA]</scope>
    <source>
        <strain evidence="4 5">CBS 650.93</strain>
    </source>
</reference>
<dbReference type="Proteomes" id="UP000053617">
    <property type="component" value="Unassembled WGS sequence"/>
</dbReference>
<feature type="domain" description="G" evidence="2">
    <location>
        <begin position="437"/>
        <end position="582"/>
    </location>
</feature>
<evidence type="ECO:0000259" key="3">
    <source>
        <dbReference type="Pfam" id="PF09994"/>
    </source>
</evidence>
<protein>
    <submittedName>
        <fullName evidence="4">Rhinocladiella mackenziei CBS 650.93 unplaced genomic scaffold supercont1.9, whole genome shotgun sequence</fullName>
    </submittedName>
</protein>
<dbReference type="GO" id="GO:0005525">
    <property type="term" value="F:GTP binding"/>
    <property type="evidence" value="ECO:0007669"/>
    <property type="project" value="InterPro"/>
</dbReference>
<dbReference type="SUPFAM" id="SSF52540">
    <property type="entry name" value="P-loop containing nucleoside triphosphate hydrolases"/>
    <property type="match status" value="1"/>
</dbReference>
<dbReference type="PANTHER" id="PTHR33840">
    <property type="match status" value="1"/>
</dbReference>
<dbReference type="OrthoDB" id="59699at2759"/>
<dbReference type="CDD" id="cd00882">
    <property type="entry name" value="Ras_like_GTPase"/>
    <property type="match status" value="1"/>
</dbReference>
<organism evidence="4 5">
    <name type="scientific">Rhinocladiella mackenziei CBS 650.93</name>
    <dbReference type="NCBI Taxonomy" id="1442369"/>
    <lineage>
        <taxon>Eukaryota</taxon>
        <taxon>Fungi</taxon>
        <taxon>Dikarya</taxon>
        <taxon>Ascomycota</taxon>
        <taxon>Pezizomycotina</taxon>
        <taxon>Eurotiomycetes</taxon>
        <taxon>Chaetothyriomycetidae</taxon>
        <taxon>Chaetothyriales</taxon>
        <taxon>Herpotrichiellaceae</taxon>
        <taxon>Rhinocladiella</taxon>
    </lineage>
</organism>
<name>A0A0D2IAB7_9EURO</name>
<dbReference type="InterPro" id="IPR006073">
    <property type="entry name" value="GTP-bd"/>
</dbReference>
<dbReference type="Pfam" id="PF01926">
    <property type="entry name" value="MMR_HSR1"/>
    <property type="match status" value="1"/>
</dbReference>
<evidence type="ECO:0000259" key="2">
    <source>
        <dbReference type="Pfam" id="PF01926"/>
    </source>
</evidence>
<evidence type="ECO:0000313" key="5">
    <source>
        <dbReference type="Proteomes" id="UP000053617"/>
    </source>
</evidence>
<dbReference type="Pfam" id="PF09994">
    <property type="entry name" value="T6SS_Tle1-like_cat"/>
    <property type="match status" value="1"/>
</dbReference>
<dbReference type="PRINTS" id="PR00449">
    <property type="entry name" value="RASTRNSFRMNG"/>
</dbReference>
<proteinExistence type="predicted"/>
<feature type="compositionally biased region" description="Polar residues" evidence="1">
    <location>
        <begin position="992"/>
        <end position="1002"/>
    </location>
</feature>
<dbReference type="RefSeq" id="XP_013267327.1">
    <property type="nucleotide sequence ID" value="XM_013411873.1"/>
</dbReference>
<dbReference type="InterPro" id="IPR018712">
    <property type="entry name" value="Tle1-like_cat"/>
</dbReference>
<dbReference type="AlphaFoldDB" id="A0A0D2IAB7"/>
<dbReference type="PANTHER" id="PTHR33840:SF1">
    <property type="entry name" value="TLE1 PHOSPHOLIPASE DOMAIN-CONTAINING PROTEIN"/>
    <property type="match status" value="1"/>
</dbReference>
<evidence type="ECO:0000256" key="1">
    <source>
        <dbReference type="SAM" id="MobiDB-lite"/>
    </source>
</evidence>
<dbReference type="GeneID" id="25298400"/>